<dbReference type="InterPro" id="IPR012337">
    <property type="entry name" value="RNaseH-like_sf"/>
</dbReference>
<evidence type="ECO:0000313" key="4">
    <source>
        <dbReference type="Proteomes" id="UP000265515"/>
    </source>
</evidence>
<evidence type="ECO:0000256" key="1">
    <source>
        <dbReference type="SAM" id="MobiDB-lite"/>
    </source>
</evidence>
<dbReference type="EMBL" id="BFEA01000972">
    <property type="protein sequence ID" value="GBG91933.1"/>
    <property type="molecule type" value="Genomic_DNA"/>
</dbReference>
<name>A0A388MBP5_CHABU</name>
<dbReference type="Proteomes" id="UP000265515">
    <property type="component" value="Unassembled WGS sequence"/>
</dbReference>
<feature type="region of interest" description="Disordered" evidence="1">
    <location>
        <begin position="1"/>
        <end position="81"/>
    </location>
</feature>
<dbReference type="PANTHER" id="PTHR32166:SF123">
    <property type="entry name" value="BED-TYPE DOMAIN-CONTAINING PROTEIN"/>
    <property type="match status" value="1"/>
</dbReference>
<organism evidence="3 4">
    <name type="scientific">Chara braunii</name>
    <name type="common">Braun's stonewort</name>
    <dbReference type="NCBI Taxonomy" id="69332"/>
    <lineage>
        <taxon>Eukaryota</taxon>
        <taxon>Viridiplantae</taxon>
        <taxon>Streptophyta</taxon>
        <taxon>Charophyceae</taxon>
        <taxon>Charales</taxon>
        <taxon>Characeae</taxon>
        <taxon>Chara</taxon>
    </lineage>
</organism>
<reference evidence="3 4" key="1">
    <citation type="journal article" date="2018" name="Cell">
        <title>The Chara Genome: Secondary Complexity and Implications for Plant Terrestrialization.</title>
        <authorList>
            <person name="Nishiyama T."/>
            <person name="Sakayama H."/>
            <person name="Vries J.D."/>
            <person name="Buschmann H."/>
            <person name="Saint-Marcoux D."/>
            <person name="Ullrich K.K."/>
            <person name="Haas F.B."/>
            <person name="Vanderstraeten L."/>
            <person name="Becker D."/>
            <person name="Lang D."/>
            <person name="Vosolsobe S."/>
            <person name="Rombauts S."/>
            <person name="Wilhelmsson P.K.I."/>
            <person name="Janitza P."/>
            <person name="Kern R."/>
            <person name="Heyl A."/>
            <person name="Rumpler F."/>
            <person name="Villalobos L.I.A.C."/>
            <person name="Clay J.M."/>
            <person name="Skokan R."/>
            <person name="Toyoda A."/>
            <person name="Suzuki Y."/>
            <person name="Kagoshima H."/>
            <person name="Schijlen E."/>
            <person name="Tajeshwar N."/>
            <person name="Catarino B."/>
            <person name="Hetherington A.J."/>
            <person name="Saltykova A."/>
            <person name="Bonnot C."/>
            <person name="Breuninger H."/>
            <person name="Symeonidi A."/>
            <person name="Radhakrishnan G.V."/>
            <person name="Van Nieuwerburgh F."/>
            <person name="Deforce D."/>
            <person name="Chang C."/>
            <person name="Karol K.G."/>
            <person name="Hedrich R."/>
            <person name="Ulvskov P."/>
            <person name="Glockner G."/>
            <person name="Delwiche C.F."/>
            <person name="Petrasek J."/>
            <person name="Van de Peer Y."/>
            <person name="Friml J."/>
            <person name="Beilby M."/>
            <person name="Dolan L."/>
            <person name="Kohara Y."/>
            <person name="Sugano S."/>
            <person name="Fujiyama A."/>
            <person name="Delaux P.-M."/>
            <person name="Quint M."/>
            <person name="TheiBen G."/>
            <person name="Hagemann M."/>
            <person name="Harholt J."/>
            <person name="Dunand C."/>
            <person name="Zachgo S."/>
            <person name="Langdale J."/>
            <person name="Maumus F."/>
            <person name="Straeten D.V.D."/>
            <person name="Gould S.B."/>
            <person name="Rensing S.A."/>
        </authorList>
    </citation>
    <scope>NUCLEOTIDE SEQUENCE [LARGE SCALE GENOMIC DNA]</scope>
    <source>
        <strain evidence="3 4">S276</strain>
    </source>
</reference>
<dbReference type="AlphaFoldDB" id="A0A388MBP5"/>
<proteinExistence type="predicted"/>
<dbReference type="SUPFAM" id="SSF53098">
    <property type="entry name" value="Ribonuclease H-like"/>
    <property type="match status" value="1"/>
</dbReference>
<dbReference type="InterPro" id="IPR007021">
    <property type="entry name" value="DUF659"/>
</dbReference>
<accession>A0A388MBP5</accession>
<dbReference type="STRING" id="69332.A0A388MBP5"/>
<evidence type="ECO:0000313" key="3">
    <source>
        <dbReference type="EMBL" id="GBG91933.1"/>
    </source>
</evidence>
<gene>
    <name evidence="3" type="ORF">CBR_g54028</name>
</gene>
<comment type="caution">
    <text evidence="3">The sequence shown here is derived from an EMBL/GenBank/DDBJ whole genome shotgun (WGS) entry which is preliminary data.</text>
</comment>
<sequence>MFVDHDGQATEIDDFPDLGDETEQDGVSETSDGGVVAPIKEKARGTGKQKVPSEIAKHLRGPVLASARPPRPPSAGAGRQQTSMASFVMDELQKEFDQAIASFFFENAIAFNAARSDSYKNMERTMNEAARSRKMLKLPGYNFLRTKALPTEYKIVDTDLDTIREPWDVTGLTLMTDGTTTTSNRPVINFIAAGDSGAVMVKSVDMEGKDKSAPAFARMWEEVIRELRVHRVNAICTDSAQVNISARKILVEHDDPAIRSIPWVPCACHVCNLLMSDIASVPWIAEVILQGREITTFIKRHQRALAMFRRAGREYKTQLGITDGRPLELIQPGETRFGTNFVMLQRLREVEAVLLATVSIRVGMIPRGIGPLRQGREHARNSYETRCRCEYPYKGIRPGFCK</sequence>
<dbReference type="Pfam" id="PF04937">
    <property type="entry name" value="DUF659"/>
    <property type="match status" value="1"/>
</dbReference>
<keyword evidence="4" id="KW-1185">Reference proteome</keyword>
<dbReference type="Gramene" id="GBG91933">
    <property type="protein sequence ID" value="GBG91933"/>
    <property type="gene ID" value="CBR_g54028"/>
</dbReference>
<protein>
    <recommendedName>
        <fullName evidence="2">DUF659 domain-containing protein</fullName>
    </recommendedName>
</protein>
<feature type="domain" description="DUF659" evidence="2">
    <location>
        <begin position="141"/>
        <end position="294"/>
    </location>
</feature>
<dbReference type="OrthoDB" id="684002at2759"/>
<feature type="compositionally biased region" description="Acidic residues" evidence="1">
    <location>
        <begin position="11"/>
        <end position="26"/>
    </location>
</feature>
<evidence type="ECO:0000259" key="2">
    <source>
        <dbReference type="Pfam" id="PF04937"/>
    </source>
</evidence>
<dbReference type="OMA" id="EHARNSY"/>
<dbReference type="PANTHER" id="PTHR32166">
    <property type="entry name" value="OSJNBA0013A04.12 PROTEIN"/>
    <property type="match status" value="1"/>
</dbReference>